<keyword evidence="3" id="KW-1185">Reference proteome</keyword>
<proteinExistence type="predicted"/>
<gene>
    <name evidence="2" type="ORF">FB471_1021</name>
</gene>
<dbReference type="RefSeq" id="WP_211357947.1">
    <property type="nucleotide sequence ID" value="NZ_VFML01000001.1"/>
</dbReference>
<dbReference type="AlphaFoldDB" id="A0A542DE47"/>
<dbReference type="InterPro" id="IPR053521">
    <property type="entry name" value="McjB-like"/>
</dbReference>
<dbReference type="EMBL" id="VFML01000001">
    <property type="protein sequence ID" value="TQJ01343.1"/>
    <property type="molecule type" value="Genomic_DNA"/>
</dbReference>
<evidence type="ECO:0000313" key="2">
    <source>
        <dbReference type="EMBL" id="TQJ01343.1"/>
    </source>
</evidence>
<comment type="caution">
    <text evidence="2">The sequence shown here is derived from an EMBL/GenBank/DDBJ whole genome shotgun (WGS) entry which is preliminary data.</text>
</comment>
<evidence type="ECO:0000259" key="1">
    <source>
        <dbReference type="Pfam" id="PF13471"/>
    </source>
</evidence>
<protein>
    <submittedName>
        <fullName evidence="2">Transglutaminase superfamily protein</fullName>
    </submittedName>
</protein>
<name>A0A542DE47_AMYCI</name>
<dbReference type="Proteomes" id="UP000320876">
    <property type="component" value="Unassembled WGS sequence"/>
</dbReference>
<sequence length="148" mass="16498">MTLPIMIPWEKRDRNRSLPLRVRTRLAIAGAWLLARLPALRLRRVLERLCHGVRPSTFDEATAARRSVLSASMPLHGWHACLARSLAIALLCRIEGHWPTWCSGVTASPPPRPHSWIQVGDRPVGEPEDLKLALLMTVPNGPRRGTSG</sequence>
<reference evidence="2 3" key="1">
    <citation type="submission" date="2019-06" db="EMBL/GenBank/DDBJ databases">
        <title>Sequencing the genomes of 1000 actinobacteria strains.</title>
        <authorList>
            <person name="Klenk H.-P."/>
        </authorList>
    </citation>
    <scope>NUCLEOTIDE SEQUENCE [LARGE SCALE GENOMIC DNA]</scope>
    <source>
        <strain evidence="2 3">DSM 45679</strain>
    </source>
</reference>
<dbReference type="Pfam" id="PF13471">
    <property type="entry name" value="Transglut_core3"/>
    <property type="match status" value="1"/>
</dbReference>
<feature type="domain" description="Microcin J25-processing protein McjB C-terminal" evidence="1">
    <location>
        <begin position="28"/>
        <end position="130"/>
    </location>
</feature>
<evidence type="ECO:0000313" key="3">
    <source>
        <dbReference type="Proteomes" id="UP000320876"/>
    </source>
</evidence>
<organism evidence="2 3">
    <name type="scientific">Amycolatopsis cihanbeyliensis</name>
    <dbReference type="NCBI Taxonomy" id="1128664"/>
    <lineage>
        <taxon>Bacteria</taxon>
        <taxon>Bacillati</taxon>
        <taxon>Actinomycetota</taxon>
        <taxon>Actinomycetes</taxon>
        <taxon>Pseudonocardiales</taxon>
        <taxon>Pseudonocardiaceae</taxon>
        <taxon>Amycolatopsis</taxon>
    </lineage>
</organism>
<dbReference type="NCBIfam" id="NF033537">
    <property type="entry name" value="lasso_biosyn_B2"/>
    <property type="match status" value="1"/>
</dbReference>
<accession>A0A542DE47</accession>
<dbReference type="InterPro" id="IPR032708">
    <property type="entry name" value="McjB_C"/>
</dbReference>